<keyword evidence="5" id="KW-1185">Reference proteome</keyword>
<proteinExistence type="predicted"/>
<dbReference type="Gene3D" id="3.40.50.2000">
    <property type="entry name" value="Glycogen Phosphorylase B"/>
    <property type="match status" value="2"/>
</dbReference>
<evidence type="ECO:0000256" key="2">
    <source>
        <dbReference type="ARBA" id="ARBA00022679"/>
    </source>
</evidence>
<dbReference type="Proteomes" id="UP000233781">
    <property type="component" value="Unassembled WGS sequence"/>
</dbReference>
<comment type="caution">
    <text evidence="4">The sequence shown here is derived from an EMBL/GenBank/DDBJ whole genome shotgun (WGS) entry which is preliminary data.</text>
</comment>
<gene>
    <name evidence="4" type="ORF">ATL31_2069</name>
</gene>
<accession>A0A2N3YK46</accession>
<evidence type="ECO:0000256" key="1">
    <source>
        <dbReference type="ARBA" id="ARBA00022676"/>
    </source>
</evidence>
<dbReference type="SUPFAM" id="SSF53756">
    <property type="entry name" value="UDP-Glycosyltransferase/glycogen phosphorylase"/>
    <property type="match status" value="1"/>
</dbReference>
<keyword evidence="1" id="KW-0328">Glycosyltransferase</keyword>
<sequence>MLVWTGVATDTRVLREARALVAAGHTVHVVGRGVPDGFVPPGGVTVASAGRPPAAQTRGRDLTAPERVARWALLPVHVGRRLAAWHAQTEALARRWAAAGGPADVVHAHDFTALPVGARLAEEWGVPLVYDTHEYWVGRPVEGRPAPLRRRREARLEAALGARAAAVVTVGEGVARALRADHPGWPEVVVVHNTFPTRADDAPVASPPRGFVYAGRLAADRELEVIAAASADIPGEVLVRGPADAEWLSRFDPGRARVEPAAPLEVVDAELVAAGAALVTHSDRWPNHRLAMPNKLFHAVSLGVPVVATDVGELGAAVRRHGLGTTYRPGDAADLVRACRELAAGHAEAVARVRAARAALSWEHDADVLVGLYGRLGAG</sequence>
<dbReference type="Pfam" id="PF13579">
    <property type="entry name" value="Glyco_trans_4_4"/>
    <property type="match status" value="1"/>
</dbReference>
<keyword evidence="2 4" id="KW-0808">Transferase</keyword>
<dbReference type="GO" id="GO:0016757">
    <property type="term" value="F:glycosyltransferase activity"/>
    <property type="evidence" value="ECO:0007669"/>
    <property type="project" value="UniProtKB-KW"/>
</dbReference>
<reference evidence="4 5" key="1">
    <citation type="submission" date="2017-12" db="EMBL/GenBank/DDBJ databases">
        <title>Sequencing the genomes of 1000 Actinobacteria strains.</title>
        <authorList>
            <person name="Klenk H.-P."/>
        </authorList>
    </citation>
    <scope>NUCLEOTIDE SEQUENCE [LARGE SCALE GENOMIC DNA]</scope>
    <source>
        <strain evidence="4 5">DSM 12806</strain>
    </source>
</reference>
<organism evidence="4 5">
    <name type="scientific">Phycicoccus duodecadis</name>
    <dbReference type="NCBI Taxonomy" id="173053"/>
    <lineage>
        <taxon>Bacteria</taxon>
        <taxon>Bacillati</taxon>
        <taxon>Actinomycetota</taxon>
        <taxon>Actinomycetes</taxon>
        <taxon>Micrococcales</taxon>
        <taxon>Intrasporangiaceae</taxon>
        <taxon>Phycicoccus</taxon>
    </lineage>
</organism>
<dbReference type="Pfam" id="PF13692">
    <property type="entry name" value="Glyco_trans_1_4"/>
    <property type="match status" value="1"/>
</dbReference>
<feature type="domain" description="Glycosyltransferase subfamily 4-like N-terminal" evidence="3">
    <location>
        <begin position="11"/>
        <end position="193"/>
    </location>
</feature>
<evidence type="ECO:0000259" key="3">
    <source>
        <dbReference type="Pfam" id="PF13579"/>
    </source>
</evidence>
<evidence type="ECO:0000313" key="5">
    <source>
        <dbReference type="Proteomes" id="UP000233781"/>
    </source>
</evidence>
<evidence type="ECO:0000313" key="4">
    <source>
        <dbReference type="EMBL" id="PKW27231.1"/>
    </source>
</evidence>
<name>A0A2N3YK46_9MICO</name>
<dbReference type="PANTHER" id="PTHR12526">
    <property type="entry name" value="GLYCOSYLTRANSFERASE"/>
    <property type="match status" value="1"/>
</dbReference>
<protein>
    <submittedName>
        <fullName evidence="4">Glycosyltransferase involved in cell wall biosynthesis</fullName>
    </submittedName>
</protein>
<dbReference type="InterPro" id="IPR028098">
    <property type="entry name" value="Glyco_trans_4-like_N"/>
</dbReference>
<dbReference type="PANTHER" id="PTHR12526:SF600">
    <property type="entry name" value="GLYCOSYL TRANSFERASE GROUP 1"/>
    <property type="match status" value="1"/>
</dbReference>
<dbReference type="AlphaFoldDB" id="A0A2N3YK46"/>
<dbReference type="EMBL" id="PJNE01000001">
    <property type="protein sequence ID" value="PKW27231.1"/>
    <property type="molecule type" value="Genomic_DNA"/>
</dbReference>